<dbReference type="Proteomes" id="UP000515129">
    <property type="component" value="Chromosome 11"/>
</dbReference>
<name>A0A6P6QFK5_CARAU</name>
<organism evidence="3 4">
    <name type="scientific">Carassius auratus</name>
    <name type="common">Goldfish</name>
    <dbReference type="NCBI Taxonomy" id="7957"/>
    <lineage>
        <taxon>Eukaryota</taxon>
        <taxon>Metazoa</taxon>
        <taxon>Chordata</taxon>
        <taxon>Craniata</taxon>
        <taxon>Vertebrata</taxon>
        <taxon>Euteleostomi</taxon>
        <taxon>Actinopterygii</taxon>
        <taxon>Neopterygii</taxon>
        <taxon>Teleostei</taxon>
        <taxon>Ostariophysi</taxon>
        <taxon>Cypriniformes</taxon>
        <taxon>Cyprinidae</taxon>
        <taxon>Cyprininae</taxon>
        <taxon>Carassius</taxon>
    </lineage>
</organism>
<keyword evidence="2" id="KW-1133">Transmembrane helix</keyword>
<feature type="region of interest" description="Disordered" evidence="1">
    <location>
        <begin position="176"/>
        <end position="373"/>
    </location>
</feature>
<feature type="compositionally biased region" description="Low complexity" evidence="1">
    <location>
        <begin position="291"/>
        <end position="309"/>
    </location>
</feature>
<keyword evidence="2" id="KW-0812">Transmembrane</keyword>
<accession>A0A6P6QFK5</accession>
<feature type="compositionally biased region" description="Low complexity" evidence="1">
    <location>
        <begin position="332"/>
        <end position="367"/>
    </location>
</feature>
<dbReference type="RefSeq" id="XP_026130946.1">
    <property type="nucleotide sequence ID" value="XM_026275161.1"/>
</dbReference>
<keyword evidence="2" id="KW-0472">Membrane</keyword>
<dbReference type="KEGG" id="caua:113110891"/>
<keyword evidence="3" id="KW-1185">Reference proteome</keyword>
<evidence type="ECO:0000256" key="1">
    <source>
        <dbReference type="SAM" id="MobiDB-lite"/>
    </source>
</evidence>
<dbReference type="AlphaFoldDB" id="A0A6P6QFK5"/>
<protein>
    <submittedName>
        <fullName evidence="4 5">Mucin-3A-like isoform X1</fullName>
    </submittedName>
</protein>
<feature type="region of interest" description="Disordered" evidence="1">
    <location>
        <begin position="18"/>
        <end position="62"/>
    </location>
</feature>
<reference evidence="4 5" key="1">
    <citation type="submission" date="2025-04" db="UniProtKB">
        <authorList>
            <consortium name="RefSeq"/>
        </authorList>
    </citation>
    <scope>IDENTIFICATION</scope>
    <source>
        <strain evidence="4 5">Wakin</strain>
        <tissue evidence="4 5">Muscle</tissue>
    </source>
</reference>
<evidence type="ECO:0000256" key="2">
    <source>
        <dbReference type="SAM" id="Phobius"/>
    </source>
</evidence>
<dbReference type="RefSeq" id="XP_026130947.1">
    <property type="nucleotide sequence ID" value="XM_026275162.1"/>
</dbReference>
<sequence>MTTSQLVQTTLFSSTLETEPTMTAQSTFPTPMSAITTTTFDSSSSERSSTVETTSSSIGTSSFSMSIMTEGLRTSELPSTTTEIFSSAIEETTVQQSEATRFTSTTESEPKTAAISVFTTAITRISTSTLESSTNESGLTAETILSTTGTSQFSPSTITDGQSTSGFTLSIHTLSSSVERTSQQTQTTQFPSTTETDSMSTSTLALSTLESGSTLETSISTSKSSASPPPLSTTEGQTTSKLTSSITEISSSSIEQSTRQQTQNTQFTSTTETESKMTGQSAFTTAMSPMSTTLRSSTLESSSTLETTLPTIGSTPSSLFTTTEEQTSHNPQTITSAVTAQTSSISTSSQPSPSAETSTQKTSSTSTEPHSSATTLISVSTTQNCLENCQCNGSPCIFNVTSGKCQCQCNPFTFGEYCNFANDSSSITWSESTPTRNANVSLRIMMNYLPGYENINSSESRKLISILKHELSILCKRADAQNFKEVQIHKFVKGSVIAESTAVYNYPNNDSQIMFLNNYLQYTLETIFNETDSFKNLSIALNASIQVDQTTMGPVIISNISDLQSFVKCAVDFANLTVELEDGAWVCVGPCKRNLEFCNQRGECLNEIEGPQCRCYSSPFEKYYGDHCELYSRGAGFYAVLFGCLAAFALLIIVFGVMILVLYRAKSRTSSKRRLSLFDDVFFDFTSRGSIDSGYGIQNLSVTEDSAPGSFSS</sequence>
<dbReference type="RefSeq" id="XP_026130945.1">
    <property type="nucleotide sequence ID" value="XM_026275160.1"/>
</dbReference>
<feature type="compositionally biased region" description="Polar residues" evidence="1">
    <location>
        <begin position="18"/>
        <end position="35"/>
    </location>
</feature>
<dbReference type="OrthoDB" id="7493297at2759"/>
<evidence type="ECO:0000313" key="3">
    <source>
        <dbReference type="Proteomes" id="UP000515129"/>
    </source>
</evidence>
<evidence type="ECO:0000313" key="5">
    <source>
        <dbReference type="RefSeq" id="XP_026130946.1"/>
    </source>
</evidence>
<feature type="compositionally biased region" description="Polar residues" evidence="1">
    <location>
        <begin position="310"/>
        <end position="331"/>
    </location>
</feature>
<gene>
    <name evidence="4 5 6" type="primary">LOC113110891</name>
</gene>
<feature type="compositionally biased region" description="Low complexity" evidence="1">
    <location>
        <begin position="36"/>
        <end position="62"/>
    </location>
</feature>
<feature type="compositionally biased region" description="Polar residues" evidence="1">
    <location>
        <begin position="276"/>
        <end position="290"/>
    </location>
</feature>
<proteinExistence type="predicted"/>
<feature type="compositionally biased region" description="Low complexity" evidence="1">
    <location>
        <begin position="176"/>
        <end position="272"/>
    </location>
</feature>
<evidence type="ECO:0000313" key="4">
    <source>
        <dbReference type="RefSeq" id="XP_026130945.1"/>
    </source>
</evidence>
<evidence type="ECO:0000313" key="6">
    <source>
        <dbReference type="RefSeq" id="XP_026130947.1"/>
    </source>
</evidence>
<feature type="transmembrane region" description="Helical" evidence="2">
    <location>
        <begin position="637"/>
        <end position="663"/>
    </location>
</feature>
<dbReference type="GeneID" id="113110891"/>